<feature type="compositionally biased region" description="Polar residues" evidence="6">
    <location>
        <begin position="168"/>
        <end position="186"/>
    </location>
</feature>
<feature type="region of interest" description="Disordered" evidence="6">
    <location>
        <begin position="460"/>
        <end position="485"/>
    </location>
</feature>
<evidence type="ECO:0000259" key="7">
    <source>
        <dbReference type="PROSITE" id="PS50888"/>
    </source>
</evidence>
<evidence type="ECO:0000256" key="1">
    <source>
        <dbReference type="ARBA" id="ARBA00023015"/>
    </source>
</evidence>
<dbReference type="GO" id="GO:0003700">
    <property type="term" value="F:DNA-binding transcription factor activity"/>
    <property type="evidence" value="ECO:0007669"/>
    <property type="project" value="TreeGrafter"/>
</dbReference>
<dbReference type="SUPFAM" id="SSF47459">
    <property type="entry name" value="HLH, helix-loop-helix DNA-binding domain"/>
    <property type="match status" value="1"/>
</dbReference>
<proteinExistence type="predicted"/>
<dbReference type="Proteomes" id="UP001176059">
    <property type="component" value="Unassembled WGS sequence"/>
</dbReference>
<dbReference type="CDD" id="cd00083">
    <property type="entry name" value="bHLH_SF"/>
    <property type="match status" value="1"/>
</dbReference>
<evidence type="ECO:0000256" key="2">
    <source>
        <dbReference type="ARBA" id="ARBA00023125"/>
    </source>
</evidence>
<keyword evidence="4" id="KW-0804">Transcription</keyword>
<dbReference type="PANTHER" id="PTHR10328">
    <property type="entry name" value="PROTEIN MAX MYC-ASSOCIATED FACTOR X"/>
    <property type="match status" value="1"/>
</dbReference>
<dbReference type="PANTHER" id="PTHR10328:SF3">
    <property type="entry name" value="PROTEIN MAX"/>
    <property type="match status" value="1"/>
</dbReference>
<dbReference type="GO" id="GO:0046983">
    <property type="term" value="F:protein dimerization activity"/>
    <property type="evidence" value="ECO:0007669"/>
    <property type="project" value="InterPro"/>
</dbReference>
<feature type="region of interest" description="Disordered" evidence="6">
    <location>
        <begin position="103"/>
        <end position="208"/>
    </location>
</feature>
<evidence type="ECO:0000256" key="4">
    <source>
        <dbReference type="ARBA" id="ARBA00023163"/>
    </source>
</evidence>
<dbReference type="InterPro" id="IPR011598">
    <property type="entry name" value="bHLH_dom"/>
</dbReference>
<evidence type="ECO:0000256" key="3">
    <source>
        <dbReference type="ARBA" id="ARBA00023159"/>
    </source>
</evidence>
<dbReference type="PROSITE" id="PS50888">
    <property type="entry name" value="BHLH"/>
    <property type="match status" value="1"/>
</dbReference>
<protein>
    <recommendedName>
        <fullName evidence="7">BHLH domain-containing protein</fullName>
    </recommendedName>
</protein>
<reference evidence="8" key="2">
    <citation type="journal article" date="2023" name="Proc. Natl. Acad. Sci. U.S.A.">
        <title>A global phylogenomic analysis of the shiitake genus Lentinula.</title>
        <authorList>
            <person name="Sierra-Patev S."/>
            <person name="Min B."/>
            <person name="Naranjo-Ortiz M."/>
            <person name="Looney B."/>
            <person name="Konkel Z."/>
            <person name="Slot J.C."/>
            <person name="Sakamoto Y."/>
            <person name="Steenwyk J.L."/>
            <person name="Rokas A."/>
            <person name="Carro J."/>
            <person name="Camarero S."/>
            <person name="Ferreira P."/>
            <person name="Molpeceres G."/>
            <person name="Ruiz-Duenas F.J."/>
            <person name="Serrano A."/>
            <person name="Henrissat B."/>
            <person name="Drula E."/>
            <person name="Hughes K.W."/>
            <person name="Mata J.L."/>
            <person name="Ishikawa N.K."/>
            <person name="Vargas-Isla R."/>
            <person name="Ushijima S."/>
            <person name="Smith C.A."/>
            <person name="Donoghue J."/>
            <person name="Ahrendt S."/>
            <person name="Andreopoulos W."/>
            <person name="He G."/>
            <person name="LaButti K."/>
            <person name="Lipzen A."/>
            <person name="Ng V."/>
            <person name="Riley R."/>
            <person name="Sandor L."/>
            <person name="Barry K."/>
            <person name="Martinez A.T."/>
            <person name="Xiao Y."/>
            <person name="Gibbons J.G."/>
            <person name="Terashima K."/>
            <person name="Grigoriev I.V."/>
            <person name="Hibbett D."/>
        </authorList>
    </citation>
    <scope>NUCLEOTIDE SEQUENCE</scope>
    <source>
        <strain evidence="8">ET3784</strain>
    </source>
</reference>
<dbReference type="Gene3D" id="4.10.280.10">
    <property type="entry name" value="Helix-loop-helix DNA-binding domain"/>
    <property type="match status" value="1"/>
</dbReference>
<dbReference type="GO" id="GO:0003677">
    <property type="term" value="F:DNA binding"/>
    <property type="evidence" value="ECO:0007669"/>
    <property type="project" value="UniProtKB-KW"/>
</dbReference>
<accession>A0AA38N4A0</accession>
<dbReference type="Pfam" id="PF00010">
    <property type="entry name" value="HLH"/>
    <property type="match status" value="1"/>
</dbReference>
<feature type="compositionally biased region" description="Low complexity" evidence="6">
    <location>
        <begin position="466"/>
        <end position="478"/>
    </location>
</feature>
<keyword evidence="5" id="KW-0539">Nucleus</keyword>
<evidence type="ECO:0000256" key="5">
    <source>
        <dbReference type="ARBA" id="ARBA00023242"/>
    </source>
</evidence>
<dbReference type="GO" id="GO:0090575">
    <property type="term" value="C:RNA polymerase II transcription regulator complex"/>
    <property type="evidence" value="ECO:0007669"/>
    <property type="project" value="TreeGrafter"/>
</dbReference>
<dbReference type="SMART" id="SM00353">
    <property type="entry name" value="HLH"/>
    <property type="match status" value="1"/>
</dbReference>
<evidence type="ECO:0000313" key="8">
    <source>
        <dbReference type="EMBL" id="KAJ3735528.1"/>
    </source>
</evidence>
<name>A0AA38N4A0_9AGAR</name>
<reference evidence="8" key="1">
    <citation type="submission" date="2022-08" db="EMBL/GenBank/DDBJ databases">
        <authorList>
            <consortium name="DOE Joint Genome Institute"/>
            <person name="Min B."/>
            <person name="Sierra-Patev S."/>
            <person name="Naranjo-Ortiz M."/>
            <person name="Looney B."/>
            <person name="Konkel Z."/>
            <person name="Slot J.C."/>
            <person name="Sakamoto Y."/>
            <person name="Steenwyk J.L."/>
            <person name="Rokas A."/>
            <person name="Carro J."/>
            <person name="Camarero S."/>
            <person name="Ferreira P."/>
            <person name="Molpeceres G."/>
            <person name="Ruiz-duenas F.J."/>
            <person name="Serrano A."/>
            <person name="Henrissat B."/>
            <person name="Drula E."/>
            <person name="Hughes K.W."/>
            <person name="Mata J.L."/>
            <person name="Ishikawa N.K."/>
            <person name="Vargas-Isla R."/>
            <person name="Ushijima S."/>
            <person name="Smith C.A."/>
            <person name="Ahrendt S."/>
            <person name="Andreopoulos W."/>
            <person name="He G."/>
            <person name="LaButti K."/>
            <person name="Lipzen A."/>
            <person name="Ng V."/>
            <person name="Riley R."/>
            <person name="Sandor L."/>
            <person name="Barry K."/>
            <person name="Martinez A.T."/>
            <person name="Xiao Y."/>
            <person name="Gibbons J.G."/>
            <person name="Terashima K."/>
            <person name="Hibbett D.S."/>
            <person name="Grigoriev I.V."/>
        </authorList>
    </citation>
    <scope>NUCLEOTIDE SEQUENCE</scope>
    <source>
        <strain evidence="8">ET3784</strain>
    </source>
</reference>
<dbReference type="InterPro" id="IPR036638">
    <property type="entry name" value="HLH_DNA-bd_sf"/>
</dbReference>
<organism evidence="8 9">
    <name type="scientific">Lentinula guzmanii</name>
    <dbReference type="NCBI Taxonomy" id="2804957"/>
    <lineage>
        <taxon>Eukaryota</taxon>
        <taxon>Fungi</taxon>
        <taxon>Dikarya</taxon>
        <taxon>Basidiomycota</taxon>
        <taxon>Agaricomycotina</taxon>
        <taxon>Agaricomycetes</taxon>
        <taxon>Agaricomycetidae</taxon>
        <taxon>Agaricales</taxon>
        <taxon>Marasmiineae</taxon>
        <taxon>Omphalotaceae</taxon>
        <taxon>Lentinula</taxon>
    </lineage>
</organism>
<feature type="compositionally biased region" description="Basic and acidic residues" evidence="6">
    <location>
        <begin position="120"/>
        <end position="134"/>
    </location>
</feature>
<feature type="domain" description="BHLH" evidence="7">
    <location>
        <begin position="200"/>
        <end position="252"/>
    </location>
</feature>
<feature type="compositionally biased region" description="Basic and acidic residues" evidence="6">
    <location>
        <begin position="197"/>
        <end position="208"/>
    </location>
</feature>
<dbReference type="EMBL" id="JANVFO010000009">
    <property type="protein sequence ID" value="KAJ3735528.1"/>
    <property type="molecule type" value="Genomic_DNA"/>
</dbReference>
<feature type="compositionally biased region" description="Low complexity" evidence="6">
    <location>
        <begin position="144"/>
        <end position="162"/>
    </location>
</feature>
<dbReference type="GO" id="GO:0045944">
    <property type="term" value="P:positive regulation of transcription by RNA polymerase II"/>
    <property type="evidence" value="ECO:0007669"/>
    <property type="project" value="TreeGrafter"/>
</dbReference>
<keyword evidence="2" id="KW-0238">DNA-binding</keyword>
<keyword evidence="1" id="KW-0805">Transcription regulation</keyword>
<evidence type="ECO:0000256" key="6">
    <source>
        <dbReference type="SAM" id="MobiDB-lite"/>
    </source>
</evidence>
<keyword evidence="3" id="KW-0010">Activator</keyword>
<gene>
    <name evidence="8" type="ORF">DFJ43DRAFT_1037003</name>
</gene>
<evidence type="ECO:0000313" key="9">
    <source>
        <dbReference type="Proteomes" id="UP001176059"/>
    </source>
</evidence>
<keyword evidence="9" id="KW-1185">Reference proteome</keyword>
<comment type="caution">
    <text evidence="8">The sequence shown here is derived from an EMBL/GenBank/DDBJ whole genome shotgun (WGS) entry which is preliminary data.</text>
</comment>
<dbReference type="AlphaFoldDB" id="A0AA38N4A0"/>
<sequence length="534" mass="57865">MSFRLHELYYDTVVFSAKFGLEYEASLLLDCKIKSASYSRLYDRGCIIGIRNAKPLHGGENMTRSRGVMMKDQAMCSGRVESKVKKTCDRVLPSHNLLSNLGLIAPSSSSPSPPLHPSIPRREQGYRLKPRDPCRLLTIRQTTMNHNMNPSSPNSGAPSPVSDDSSTHPHSPASSGDNSQINSKTTGIKRKATRRASTAERRATHNAVERARRETLNGRFLDLAALLPNLSQLRRPSKSAIVNSSIAHIHAARRHRLLASRELRLLKLESDALRRELNEWRSRAGIPRIDEPVRGEGFSVVLSGEPEIIPIPGGPGLQEDGDEDGFGEEMEDEYRPMTDTPMHSDDEVRVAALLKSQSQGSFVPAINTNNVHPMMPTSSMHAHPRAHPMGSSASGPMIASPTNMSFENPMVGRVYDSVPYNTGDAYSAGAYGPAQEKWGSVGGYGYGNINDQAYLKSLAQNKRSRSSSQSSGSASPSSGYYEQAGWNGNGMRTGGNINGMNMNMGMHNGDMGNMGMVGGGGSTMGNGGVAFAMM</sequence>